<dbReference type="Gene3D" id="1.25.40.10">
    <property type="entry name" value="Tetratricopeptide repeat domain"/>
    <property type="match status" value="1"/>
</dbReference>
<organism evidence="2 3">
    <name type="scientific">Cryptosporangium japonicum</name>
    <dbReference type="NCBI Taxonomy" id="80872"/>
    <lineage>
        <taxon>Bacteria</taxon>
        <taxon>Bacillati</taxon>
        <taxon>Actinomycetota</taxon>
        <taxon>Actinomycetes</taxon>
        <taxon>Cryptosporangiales</taxon>
        <taxon>Cryptosporangiaceae</taxon>
        <taxon>Cryptosporangium</taxon>
    </lineage>
</organism>
<reference evidence="2 3" key="1">
    <citation type="journal article" date="2019" name="Int. J. Syst. Evol. Microbiol.">
        <title>The Global Catalogue of Microorganisms (GCM) 10K type strain sequencing project: providing services to taxonomists for standard genome sequencing and annotation.</title>
        <authorList>
            <consortium name="The Broad Institute Genomics Platform"/>
            <consortium name="The Broad Institute Genome Sequencing Center for Infectious Disease"/>
            <person name="Wu L."/>
            <person name="Ma J."/>
        </authorList>
    </citation>
    <scope>NUCLEOTIDE SEQUENCE [LARGE SCALE GENOMIC DNA]</scope>
    <source>
        <strain evidence="2 3">JCM 10425</strain>
    </source>
</reference>
<evidence type="ECO:0000313" key="2">
    <source>
        <dbReference type="EMBL" id="GAA0265384.1"/>
    </source>
</evidence>
<gene>
    <name evidence="2" type="ORF">GCM10009539_59870</name>
</gene>
<proteinExistence type="predicted"/>
<name>A0ABN0UXZ2_9ACTN</name>
<dbReference type="Proteomes" id="UP001500967">
    <property type="component" value="Unassembled WGS sequence"/>
</dbReference>
<dbReference type="Gene3D" id="1.10.260.40">
    <property type="entry name" value="lambda repressor-like DNA-binding domains"/>
    <property type="match status" value="1"/>
</dbReference>
<dbReference type="SUPFAM" id="SSF48452">
    <property type="entry name" value="TPR-like"/>
    <property type="match status" value="1"/>
</dbReference>
<dbReference type="InterPro" id="IPR010982">
    <property type="entry name" value="Lambda_DNA-bd_dom_sf"/>
</dbReference>
<dbReference type="InterPro" id="IPR011990">
    <property type="entry name" value="TPR-like_helical_dom_sf"/>
</dbReference>
<dbReference type="EMBL" id="BAAAGX010000025">
    <property type="protein sequence ID" value="GAA0265384.1"/>
    <property type="molecule type" value="Genomic_DNA"/>
</dbReference>
<evidence type="ECO:0000313" key="3">
    <source>
        <dbReference type="Proteomes" id="UP001500967"/>
    </source>
</evidence>
<dbReference type="PROSITE" id="PS50943">
    <property type="entry name" value="HTH_CROC1"/>
    <property type="match status" value="1"/>
</dbReference>
<accession>A0ABN0UXZ2</accession>
<sequence>MAQVERWTGREARALREALRMSVRAFAAHLGVNTSAVSNWEKRGPQARLRYQTQEMLDTDLRLASDEARARFHGAVEHQAAVAEVTKTSAADRGGAADLVTVAQIREQLWTLDVAYDREPSSALLGDAGRWHGQVEYLLHQGASPRVRRELHAAHAESSTLLGQLLWDASQRRDHVAPVMYFDRAVEAAEQVGDKTAIARARLRTSYVALYGLKDPRRGRDLAMAAADASRSTSPTLTGLALLHVAEAHSMLGDGQAAEQALAAGETRLDQATSDDAARELYAPSLLPRMAGSCYLNLGAPERAATFLEQVLAGGGAASKPGAVATANLALAYSRQDKLDGAVATLHRAIDVLADNRGGGGLNVAFTVGRELNRWREDAAVREVHDRLWDLVAA</sequence>
<keyword evidence="3" id="KW-1185">Reference proteome</keyword>
<dbReference type="InterPro" id="IPR001387">
    <property type="entry name" value="Cro/C1-type_HTH"/>
</dbReference>
<feature type="domain" description="HTH cro/C1-type" evidence="1">
    <location>
        <begin position="13"/>
        <end position="42"/>
    </location>
</feature>
<dbReference type="SUPFAM" id="SSF47413">
    <property type="entry name" value="lambda repressor-like DNA-binding domains"/>
    <property type="match status" value="1"/>
</dbReference>
<comment type="caution">
    <text evidence="2">The sequence shown here is derived from an EMBL/GenBank/DDBJ whole genome shotgun (WGS) entry which is preliminary data.</text>
</comment>
<evidence type="ECO:0000259" key="1">
    <source>
        <dbReference type="PROSITE" id="PS50943"/>
    </source>
</evidence>
<protein>
    <recommendedName>
        <fullName evidence="1">HTH cro/C1-type domain-containing protein</fullName>
    </recommendedName>
</protein>
<dbReference type="RefSeq" id="WP_344652447.1">
    <property type="nucleotide sequence ID" value="NZ_BAAAGX010000025.1"/>
</dbReference>
<dbReference type="CDD" id="cd00093">
    <property type="entry name" value="HTH_XRE"/>
    <property type="match status" value="1"/>
</dbReference>